<keyword evidence="1" id="KW-0472">Membrane</keyword>
<accession>A0AA39LUR5</accession>
<evidence type="ECO:0000256" key="1">
    <source>
        <dbReference type="SAM" id="Phobius"/>
    </source>
</evidence>
<gene>
    <name evidence="2" type="ORF">QR680_005094</name>
    <name evidence="3" type="ORF">QR680_005102</name>
</gene>
<feature type="transmembrane region" description="Helical" evidence="1">
    <location>
        <begin position="17"/>
        <end position="39"/>
    </location>
</feature>
<protein>
    <submittedName>
        <fullName evidence="2">Uncharacterized protein</fullName>
    </submittedName>
</protein>
<comment type="caution">
    <text evidence="2">The sequence shown here is derived from an EMBL/GenBank/DDBJ whole genome shotgun (WGS) entry which is preliminary data.</text>
</comment>
<dbReference type="Proteomes" id="UP001175271">
    <property type="component" value="Unassembled WGS sequence"/>
</dbReference>
<evidence type="ECO:0000313" key="4">
    <source>
        <dbReference type="Proteomes" id="UP001175271"/>
    </source>
</evidence>
<dbReference type="EMBL" id="JAUCMV010000003">
    <property type="protein sequence ID" value="KAK0410373.1"/>
    <property type="molecule type" value="Genomic_DNA"/>
</dbReference>
<organism evidence="2 4">
    <name type="scientific">Steinernema hermaphroditum</name>
    <dbReference type="NCBI Taxonomy" id="289476"/>
    <lineage>
        <taxon>Eukaryota</taxon>
        <taxon>Metazoa</taxon>
        <taxon>Ecdysozoa</taxon>
        <taxon>Nematoda</taxon>
        <taxon>Chromadorea</taxon>
        <taxon>Rhabditida</taxon>
        <taxon>Tylenchina</taxon>
        <taxon>Panagrolaimomorpha</taxon>
        <taxon>Strongyloidoidea</taxon>
        <taxon>Steinernematidae</taxon>
        <taxon>Steinernema</taxon>
    </lineage>
</organism>
<keyword evidence="4" id="KW-1185">Reference proteome</keyword>
<dbReference type="AlphaFoldDB" id="A0AA39LUR5"/>
<keyword evidence="1" id="KW-1133">Transmembrane helix</keyword>
<evidence type="ECO:0000313" key="2">
    <source>
        <dbReference type="EMBL" id="KAK0410373.1"/>
    </source>
</evidence>
<proteinExistence type="predicted"/>
<sequence>MISPKEAGEAACQSSRYWLALALAGVCGSIAASTLFELWEAPLRVVVERWRPPLLNKTRSGPLAQPLVKMPTEK</sequence>
<name>A0AA39LUR5_9BILA</name>
<evidence type="ECO:0000313" key="3">
    <source>
        <dbReference type="EMBL" id="KAK0410385.1"/>
    </source>
</evidence>
<reference evidence="2" key="1">
    <citation type="submission" date="2023-06" db="EMBL/GenBank/DDBJ databases">
        <title>Genomic analysis of the entomopathogenic nematode Steinernema hermaphroditum.</title>
        <authorList>
            <person name="Schwarz E.M."/>
            <person name="Heppert J.K."/>
            <person name="Baniya A."/>
            <person name="Schwartz H.T."/>
            <person name="Tan C.-H."/>
            <person name="Antoshechkin I."/>
            <person name="Sternberg P.W."/>
            <person name="Goodrich-Blair H."/>
            <person name="Dillman A.R."/>
        </authorList>
    </citation>
    <scope>NUCLEOTIDE SEQUENCE</scope>
    <source>
        <strain evidence="2">PS9179</strain>
        <tissue evidence="2">Whole animal</tissue>
    </source>
</reference>
<dbReference type="EMBL" id="JAUCMV010000003">
    <property type="protein sequence ID" value="KAK0410385.1"/>
    <property type="molecule type" value="Genomic_DNA"/>
</dbReference>
<keyword evidence="1" id="KW-0812">Transmembrane</keyword>